<proteinExistence type="predicted"/>
<dbReference type="Proteomes" id="UP001344658">
    <property type="component" value="Unassembled WGS sequence"/>
</dbReference>
<dbReference type="RefSeq" id="WP_330795643.1">
    <property type="nucleotide sequence ID" value="NZ_JAZEWV010000010.1"/>
</dbReference>
<keyword evidence="7" id="KW-1185">Reference proteome</keyword>
<dbReference type="PANTHER" id="PTHR33204">
    <property type="entry name" value="TRANSCRIPTIONAL REGULATOR, MARR FAMILY"/>
    <property type="match status" value="1"/>
</dbReference>
<accession>A0ABU7PC12</accession>
<evidence type="ECO:0000256" key="4">
    <source>
        <dbReference type="SAM" id="MobiDB-lite"/>
    </source>
</evidence>
<dbReference type="EMBL" id="JAZEWV010000010">
    <property type="protein sequence ID" value="MEE4543336.1"/>
    <property type="molecule type" value="Genomic_DNA"/>
</dbReference>
<reference evidence="6 7" key="1">
    <citation type="submission" date="2023-12" db="EMBL/GenBank/DDBJ databases">
        <title>Streptomyces sp. V4-01.</title>
        <authorList>
            <person name="Somphong A."/>
            <person name="Phongsopitanun W."/>
        </authorList>
    </citation>
    <scope>NUCLEOTIDE SEQUENCE [LARGE SCALE GENOMIC DNA]</scope>
    <source>
        <strain evidence="6 7">V4-01</strain>
    </source>
</reference>
<gene>
    <name evidence="6" type="ORF">V2S66_15325</name>
</gene>
<evidence type="ECO:0000256" key="1">
    <source>
        <dbReference type="ARBA" id="ARBA00023015"/>
    </source>
</evidence>
<evidence type="ECO:0000313" key="6">
    <source>
        <dbReference type="EMBL" id="MEE4543336.1"/>
    </source>
</evidence>
<evidence type="ECO:0000256" key="2">
    <source>
        <dbReference type="ARBA" id="ARBA00023125"/>
    </source>
</evidence>
<name>A0ABU7PC12_9ACTN</name>
<protein>
    <submittedName>
        <fullName evidence="6">Winged helix-turn-helix transcriptional regulator</fullName>
    </submittedName>
</protein>
<dbReference type="SUPFAM" id="SSF55718">
    <property type="entry name" value="SCP-like"/>
    <property type="match status" value="1"/>
</dbReference>
<dbReference type="InterPro" id="IPR036527">
    <property type="entry name" value="SCP2_sterol-bd_dom_sf"/>
</dbReference>
<dbReference type="InterPro" id="IPR036390">
    <property type="entry name" value="WH_DNA-bd_sf"/>
</dbReference>
<evidence type="ECO:0000256" key="3">
    <source>
        <dbReference type="ARBA" id="ARBA00023163"/>
    </source>
</evidence>
<dbReference type="InterPro" id="IPR003033">
    <property type="entry name" value="SCP2_sterol-bd_dom"/>
</dbReference>
<dbReference type="Gene3D" id="1.10.10.10">
    <property type="entry name" value="Winged helix-like DNA-binding domain superfamily/Winged helix DNA-binding domain"/>
    <property type="match status" value="1"/>
</dbReference>
<evidence type="ECO:0000313" key="7">
    <source>
        <dbReference type="Proteomes" id="UP001344658"/>
    </source>
</evidence>
<dbReference type="InterPro" id="IPR002577">
    <property type="entry name" value="HTH_HxlR"/>
</dbReference>
<dbReference type="PROSITE" id="PS51118">
    <property type="entry name" value="HTH_HXLR"/>
    <property type="match status" value="1"/>
</dbReference>
<keyword evidence="3" id="KW-0804">Transcription</keyword>
<dbReference type="Pfam" id="PF02036">
    <property type="entry name" value="SCP2"/>
    <property type="match status" value="1"/>
</dbReference>
<dbReference type="Pfam" id="PF01638">
    <property type="entry name" value="HxlR"/>
    <property type="match status" value="1"/>
</dbReference>
<organism evidence="6 7">
    <name type="scientific">Actinacidiphila polyblastidii</name>
    <dbReference type="NCBI Taxonomy" id="3110430"/>
    <lineage>
        <taxon>Bacteria</taxon>
        <taxon>Bacillati</taxon>
        <taxon>Actinomycetota</taxon>
        <taxon>Actinomycetes</taxon>
        <taxon>Kitasatosporales</taxon>
        <taxon>Streptomycetaceae</taxon>
        <taxon>Actinacidiphila</taxon>
    </lineage>
</organism>
<sequence>MSTKRTYGDGCGIARALDLVGERWALIVVRELLLGPKRFTDLQAGMSGASPNVLALRLRELEAGGVVRRRKLGPPAGSRVYELTEWGYELEPALMLLGRWGVRSAGPAEPYRSVDSMMLWQRTRFDPVAGAGLEASYALLVGDDCFVLRASGGELTVARGAADRPAATVGADLETMFAVLTGEEGVAEAAACGRLTLSGDPRAVDRLLDALRLDGSMPRPEREPGSAPEPPAAAAAAAAIPVPVAAG</sequence>
<dbReference type="PANTHER" id="PTHR33204:SF18">
    <property type="entry name" value="TRANSCRIPTIONAL REGULATORY PROTEIN"/>
    <property type="match status" value="1"/>
</dbReference>
<comment type="caution">
    <text evidence="6">The sequence shown here is derived from an EMBL/GenBank/DDBJ whole genome shotgun (WGS) entry which is preliminary data.</text>
</comment>
<feature type="domain" description="HTH hxlR-type" evidence="5">
    <location>
        <begin position="11"/>
        <end position="109"/>
    </location>
</feature>
<keyword evidence="1" id="KW-0805">Transcription regulation</keyword>
<dbReference type="SUPFAM" id="SSF46785">
    <property type="entry name" value="Winged helix' DNA-binding domain"/>
    <property type="match status" value="1"/>
</dbReference>
<keyword evidence="2" id="KW-0238">DNA-binding</keyword>
<feature type="region of interest" description="Disordered" evidence="4">
    <location>
        <begin position="214"/>
        <end position="234"/>
    </location>
</feature>
<evidence type="ECO:0000259" key="5">
    <source>
        <dbReference type="PROSITE" id="PS51118"/>
    </source>
</evidence>
<dbReference type="Gene3D" id="3.30.1050.10">
    <property type="entry name" value="SCP2 sterol-binding domain"/>
    <property type="match status" value="1"/>
</dbReference>
<dbReference type="InterPro" id="IPR036388">
    <property type="entry name" value="WH-like_DNA-bd_sf"/>
</dbReference>